<dbReference type="GO" id="GO:0015658">
    <property type="term" value="F:branched-chain amino acid transmembrane transporter activity"/>
    <property type="evidence" value="ECO:0007669"/>
    <property type="project" value="InterPro"/>
</dbReference>
<dbReference type="PANTHER" id="PTHR45772:SF2">
    <property type="entry name" value="ABC TRANSPORTER ATP-BINDING PROTEIN"/>
    <property type="match status" value="1"/>
</dbReference>
<evidence type="ECO:0000256" key="8">
    <source>
        <dbReference type="ARBA" id="ARBA00023136"/>
    </source>
</evidence>
<keyword evidence="5" id="KW-0547">Nucleotide-binding</keyword>
<evidence type="ECO:0000256" key="3">
    <source>
        <dbReference type="ARBA" id="ARBA00022475"/>
    </source>
</evidence>
<name>A0A7C2FUZ4_9DEIN</name>
<dbReference type="InterPro" id="IPR032823">
    <property type="entry name" value="BCA_ABC_TP_C"/>
</dbReference>
<keyword evidence="3" id="KW-1003">Cell membrane</keyword>
<dbReference type="InterPro" id="IPR003439">
    <property type="entry name" value="ABC_transporter-like_ATP-bd"/>
</dbReference>
<evidence type="ECO:0000256" key="6">
    <source>
        <dbReference type="ARBA" id="ARBA00022840"/>
    </source>
</evidence>
<dbReference type="PROSITE" id="PS50893">
    <property type="entry name" value="ABC_TRANSPORTER_2"/>
    <property type="match status" value="1"/>
</dbReference>
<dbReference type="Gene3D" id="3.40.50.300">
    <property type="entry name" value="P-loop containing nucleotide triphosphate hydrolases"/>
    <property type="match status" value="1"/>
</dbReference>
<dbReference type="PANTHER" id="PTHR45772">
    <property type="entry name" value="CONSERVED COMPONENT OF ABC TRANSPORTER FOR NATURAL AMINO ACIDS-RELATED"/>
    <property type="match status" value="1"/>
</dbReference>
<protein>
    <submittedName>
        <fullName evidence="11">Branched-chain amino acid ABC transporter ATP-binding protein/permease</fullName>
    </submittedName>
</protein>
<evidence type="ECO:0000256" key="7">
    <source>
        <dbReference type="ARBA" id="ARBA00022989"/>
    </source>
</evidence>
<gene>
    <name evidence="11" type="ORF">ENP73_00060</name>
</gene>
<dbReference type="Pfam" id="PF12399">
    <property type="entry name" value="BCA_ABC_TP_C"/>
    <property type="match status" value="1"/>
</dbReference>
<comment type="subcellular location">
    <subcellularLocation>
        <location evidence="1">Cell membrane</location>
        <topology evidence="1">Multi-pass membrane protein</topology>
    </subcellularLocation>
</comment>
<feature type="transmembrane region" description="Helical" evidence="9">
    <location>
        <begin position="238"/>
        <end position="263"/>
    </location>
</feature>
<evidence type="ECO:0000313" key="11">
    <source>
        <dbReference type="EMBL" id="HEH81425.1"/>
    </source>
</evidence>
<accession>A0A7C2FUZ4</accession>
<evidence type="ECO:0000259" key="10">
    <source>
        <dbReference type="PROSITE" id="PS50893"/>
    </source>
</evidence>
<dbReference type="Pfam" id="PF00005">
    <property type="entry name" value="ABC_tran"/>
    <property type="match status" value="1"/>
</dbReference>
<evidence type="ECO:0000256" key="5">
    <source>
        <dbReference type="ARBA" id="ARBA00022741"/>
    </source>
</evidence>
<proteinExistence type="predicted"/>
<feature type="transmembrane region" description="Helical" evidence="9">
    <location>
        <begin position="150"/>
        <end position="168"/>
    </location>
</feature>
<feature type="transmembrane region" description="Helical" evidence="9">
    <location>
        <begin position="50"/>
        <end position="70"/>
    </location>
</feature>
<keyword evidence="7 9" id="KW-1133">Transmembrane helix</keyword>
<evidence type="ECO:0000256" key="1">
    <source>
        <dbReference type="ARBA" id="ARBA00004651"/>
    </source>
</evidence>
<dbReference type="InterPro" id="IPR051120">
    <property type="entry name" value="ABC_AA/LPS_Transport"/>
</dbReference>
<organism evidence="11">
    <name type="scientific">Thermus islandicus</name>
    <dbReference type="NCBI Taxonomy" id="540988"/>
    <lineage>
        <taxon>Bacteria</taxon>
        <taxon>Thermotogati</taxon>
        <taxon>Deinococcota</taxon>
        <taxon>Deinococci</taxon>
        <taxon>Thermales</taxon>
        <taxon>Thermaceae</taxon>
        <taxon>Thermus</taxon>
    </lineage>
</organism>
<comment type="caution">
    <text evidence="11">The sequence shown here is derived from an EMBL/GenBank/DDBJ whole genome shotgun (WGS) entry which is preliminary data.</text>
</comment>
<keyword evidence="2" id="KW-0813">Transport</keyword>
<dbReference type="GO" id="GO:0005886">
    <property type="term" value="C:plasma membrane"/>
    <property type="evidence" value="ECO:0007669"/>
    <property type="project" value="UniProtKB-SubCell"/>
</dbReference>
<sequence length="594" mass="63603">MRRYLWFALLLLPFALSPFPFYLTLLNFFALSGLVALSLYVLTGLGGMTSFAQAAFMGVAAYATALLAKGTGLSPWAGLLLGLLLTLAFALVLGLLTVRLKGHFLPLSTIAWQVALYILAGNLVGLTGGHTGLTDLPALVLFGLPLDTPFRYAFLSLFLLVLLVLALHNLRESRLGRALLALRGDALTAASFGVDPAALRLKAFLLAGGIAGLAGFLYAHFLRFVNPTPFSLEASIKYLVMAVAGGVGTIPGVLLGAALFTGLEDWLKDLLPLLLGRQGNYETVAYGLVLAGILLFAPQGLWPLLARRFIWGRGPKEAAPGEGEPPKAEPLPLRAPSGGRGEVVLEAKELRKAFGGLLAVNGVSFALRRGEILALIGPNGAGKSTTFHLVTGALRPEAGRVFLFGREVTGLPPYRVHRLGLGRTFQHPHVFPEMTVLENAALATYARTRAGFLRVLFGLHREEEARALATAWEALRRVGLGDLALERADRLTAGQQRLLELARLLASGAEVLLLDEPGAGLRAGEKRELARLLLALAREGYSVLLVDHDMDLVMGLADRVVVMNYGEKIAEGTPEEVQKDPRVRAAYLGEVEAA</sequence>
<reference evidence="11" key="1">
    <citation type="journal article" date="2020" name="mSystems">
        <title>Genome- and Community-Level Interaction Insights into Carbon Utilization and Element Cycling Functions of Hydrothermarchaeota in Hydrothermal Sediment.</title>
        <authorList>
            <person name="Zhou Z."/>
            <person name="Liu Y."/>
            <person name="Xu W."/>
            <person name="Pan J."/>
            <person name="Luo Z.H."/>
            <person name="Li M."/>
        </authorList>
    </citation>
    <scope>NUCLEOTIDE SEQUENCE [LARGE SCALE GENOMIC DNA]</scope>
    <source>
        <strain evidence="11">SpSt-246</strain>
    </source>
</reference>
<dbReference type="FunFam" id="3.40.50.300:FF:000421">
    <property type="entry name" value="Branched-chain amino acid ABC transporter ATP-binding protein"/>
    <property type="match status" value="1"/>
</dbReference>
<dbReference type="GO" id="GO:0016887">
    <property type="term" value="F:ATP hydrolysis activity"/>
    <property type="evidence" value="ECO:0007669"/>
    <property type="project" value="InterPro"/>
</dbReference>
<evidence type="ECO:0000256" key="4">
    <source>
        <dbReference type="ARBA" id="ARBA00022692"/>
    </source>
</evidence>
<evidence type="ECO:0000256" key="9">
    <source>
        <dbReference type="SAM" id="Phobius"/>
    </source>
</evidence>
<keyword evidence="6 11" id="KW-0067">ATP-binding</keyword>
<feature type="domain" description="ABC transporter" evidence="10">
    <location>
        <begin position="345"/>
        <end position="590"/>
    </location>
</feature>
<feature type="transmembrane region" description="Helical" evidence="9">
    <location>
        <begin position="110"/>
        <end position="130"/>
    </location>
</feature>
<dbReference type="InterPro" id="IPR043428">
    <property type="entry name" value="LivM-like"/>
</dbReference>
<evidence type="ECO:0000256" key="2">
    <source>
        <dbReference type="ARBA" id="ARBA00022448"/>
    </source>
</evidence>
<keyword evidence="8 9" id="KW-0472">Membrane</keyword>
<feature type="transmembrane region" description="Helical" evidence="9">
    <location>
        <begin position="204"/>
        <end position="226"/>
    </location>
</feature>
<dbReference type="CDD" id="cd03219">
    <property type="entry name" value="ABC_Mj1267_LivG_branched"/>
    <property type="match status" value="1"/>
</dbReference>
<dbReference type="SUPFAM" id="SSF52540">
    <property type="entry name" value="P-loop containing nucleoside triphosphate hydrolases"/>
    <property type="match status" value="1"/>
</dbReference>
<feature type="transmembrane region" description="Helical" evidence="9">
    <location>
        <begin position="283"/>
        <end position="306"/>
    </location>
</feature>
<dbReference type="AlphaFoldDB" id="A0A7C2FUZ4"/>
<dbReference type="EMBL" id="DSKL01000002">
    <property type="protein sequence ID" value="HEH81425.1"/>
    <property type="molecule type" value="Genomic_DNA"/>
</dbReference>
<dbReference type="InterPro" id="IPR003593">
    <property type="entry name" value="AAA+_ATPase"/>
</dbReference>
<dbReference type="InterPro" id="IPR001851">
    <property type="entry name" value="ABC_transp_permease"/>
</dbReference>
<feature type="transmembrane region" description="Helical" evidence="9">
    <location>
        <begin position="76"/>
        <end position="98"/>
    </location>
</feature>
<dbReference type="InterPro" id="IPR027417">
    <property type="entry name" value="P-loop_NTPase"/>
</dbReference>
<dbReference type="GO" id="GO:0005524">
    <property type="term" value="F:ATP binding"/>
    <property type="evidence" value="ECO:0007669"/>
    <property type="project" value="UniProtKB-KW"/>
</dbReference>
<dbReference type="CDD" id="cd06581">
    <property type="entry name" value="TM_PBP1_LivM_like"/>
    <property type="match status" value="1"/>
</dbReference>
<dbReference type="SMART" id="SM00382">
    <property type="entry name" value="AAA"/>
    <property type="match status" value="1"/>
</dbReference>
<keyword evidence="4 9" id="KW-0812">Transmembrane</keyword>
<dbReference type="Pfam" id="PF02653">
    <property type="entry name" value="BPD_transp_2"/>
    <property type="match status" value="1"/>
</dbReference>